<comment type="caution">
    <text evidence="2">The sequence shown here is derived from an EMBL/GenBank/DDBJ whole genome shotgun (WGS) entry which is preliminary data.</text>
</comment>
<dbReference type="AlphaFoldDB" id="A0AAE1APG2"/>
<reference evidence="2" key="1">
    <citation type="journal article" date="2023" name="G3 (Bethesda)">
        <title>A reference genome for the long-term kleptoplast-retaining sea slug Elysia crispata morphotype clarki.</title>
        <authorList>
            <person name="Eastman K.E."/>
            <person name="Pendleton A.L."/>
            <person name="Shaikh M.A."/>
            <person name="Suttiyut T."/>
            <person name="Ogas R."/>
            <person name="Tomko P."/>
            <person name="Gavelis G."/>
            <person name="Widhalm J.R."/>
            <person name="Wisecaver J.H."/>
        </authorList>
    </citation>
    <scope>NUCLEOTIDE SEQUENCE</scope>
    <source>
        <strain evidence="2">ECLA1</strain>
    </source>
</reference>
<keyword evidence="3" id="KW-1185">Reference proteome</keyword>
<sequence length="157" mass="18052">MALNKRERGSFDFGHDRQDDLIVCSWNDNSVVTLASNDTVEPLAEVQRWSAKEKKKVLLDRPNLIKCYNSNMDVVINNASQIYLKLLRVQKHLPPVVRIPQAKRQKVVPEVRHSGVGHHLRSMPKQRRCRLCGKKDSMLCGACNVPLHKKYAEKFHS</sequence>
<dbReference type="EMBL" id="JAWDGP010001465">
    <property type="protein sequence ID" value="KAK3791615.1"/>
    <property type="molecule type" value="Genomic_DNA"/>
</dbReference>
<dbReference type="PANTHER" id="PTHR47272:SF1">
    <property type="entry name" value="PIGGYBAC TRANSPOSABLE ELEMENT-DERIVED PROTEIN 3-LIKE"/>
    <property type="match status" value="1"/>
</dbReference>
<dbReference type="PANTHER" id="PTHR47272">
    <property type="entry name" value="DDE_TNP_1_7 DOMAIN-CONTAINING PROTEIN"/>
    <property type="match status" value="1"/>
</dbReference>
<dbReference type="InterPro" id="IPR029526">
    <property type="entry name" value="PGBD"/>
</dbReference>
<gene>
    <name evidence="2" type="ORF">RRG08_028895</name>
</gene>
<evidence type="ECO:0000313" key="3">
    <source>
        <dbReference type="Proteomes" id="UP001283361"/>
    </source>
</evidence>
<protein>
    <recommendedName>
        <fullName evidence="1">PiggyBac transposable element-derived protein domain-containing protein</fullName>
    </recommendedName>
</protein>
<organism evidence="2 3">
    <name type="scientific">Elysia crispata</name>
    <name type="common">lettuce slug</name>
    <dbReference type="NCBI Taxonomy" id="231223"/>
    <lineage>
        <taxon>Eukaryota</taxon>
        <taxon>Metazoa</taxon>
        <taxon>Spiralia</taxon>
        <taxon>Lophotrochozoa</taxon>
        <taxon>Mollusca</taxon>
        <taxon>Gastropoda</taxon>
        <taxon>Heterobranchia</taxon>
        <taxon>Euthyneura</taxon>
        <taxon>Panpulmonata</taxon>
        <taxon>Sacoglossa</taxon>
        <taxon>Placobranchoidea</taxon>
        <taxon>Plakobranchidae</taxon>
        <taxon>Elysia</taxon>
    </lineage>
</organism>
<dbReference type="Proteomes" id="UP001283361">
    <property type="component" value="Unassembled WGS sequence"/>
</dbReference>
<accession>A0AAE1APG2</accession>
<dbReference type="Pfam" id="PF13843">
    <property type="entry name" value="DDE_Tnp_1_7"/>
    <property type="match status" value="1"/>
</dbReference>
<evidence type="ECO:0000259" key="1">
    <source>
        <dbReference type="Pfam" id="PF13843"/>
    </source>
</evidence>
<evidence type="ECO:0000313" key="2">
    <source>
        <dbReference type="EMBL" id="KAK3791615.1"/>
    </source>
</evidence>
<name>A0AAE1APG2_9GAST</name>
<proteinExistence type="predicted"/>
<feature type="domain" description="PiggyBac transposable element-derived protein" evidence="1">
    <location>
        <begin position="4"/>
        <end position="76"/>
    </location>
</feature>